<proteinExistence type="predicted"/>
<dbReference type="AlphaFoldDB" id="A0AAV2Q1R7"/>
<evidence type="ECO:0000256" key="1">
    <source>
        <dbReference type="SAM" id="MobiDB-lite"/>
    </source>
</evidence>
<accession>A0AAV2Q1R7</accession>
<sequence length="161" mass="18116">SVSSGESQLDESPSLRDTPRSSFDFQRTASISDTSSMKELPPPFLDNDDPEELIKQLRLLGNLVPDPGRNMLGDARSYPFFCSECGCEAESKVQNWPKPIAWIISSIFVLSGCICGCCLLPFMFDPCLYNIHTCRDCGTLAHPPPRNFKGNDSRWHSWRHM</sequence>
<keyword evidence="2" id="KW-1133">Transmembrane helix</keyword>
<feature type="compositionally biased region" description="Polar residues" evidence="1">
    <location>
        <begin position="1"/>
        <end position="11"/>
    </location>
</feature>
<keyword evidence="5" id="KW-1185">Reference proteome</keyword>
<feature type="non-terminal residue" evidence="4">
    <location>
        <position position="1"/>
    </location>
</feature>
<keyword evidence="2" id="KW-0472">Membrane</keyword>
<keyword evidence="2" id="KW-0812">Transmembrane</keyword>
<gene>
    <name evidence="4" type="ORF">MNOR_LOCUS7082</name>
</gene>
<dbReference type="EMBL" id="CAXKWB010003053">
    <property type="protein sequence ID" value="CAL4068280.1"/>
    <property type="molecule type" value="Genomic_DNA"/>
</dbReference>
<evidence type="ECO:0000256" key="2">
    <source>
        <dbReference type="SAM" id="Phobius"/>
    </source>
</evidence>
<comment type="caution">
    <text evidence="4">The sequence shown here is derived from an EMBL/GenBank/DDBJ whole genome shotgun (WGS) entry which is preliminary data.</text>
</comment>
<feature type="domain" description="LITAF" evidence="3">
    <location>
        <begin position="60"/>
        <end position="146"/>
    </location>
</feature>
<dbReference type="InterPro" id="IPR006629">
    <property type="entry name" value="LITAF"/>
</dbReference>
<evidence type="ECO:0000259" key="3">
    <source>
        <dbReference type="PROSITE" id="PS51837"/>
    </source>
</evidence>
<name>A0AAV2Q1R7_MEGNR</name>
<evidence type="ECO:0000313" key="5">
    <source>
        <dbReference type="Proteomes" id="UP001497623"/>
    </source>
</evidence>
<protein>
    <recommendedName>
        <fullName evidence="3">LITAF domain-containing protein</fullName>
    </recommendedName>
</protein>
<dbReference type="Pfam" id="PF10601">
    <property type="entry name" value="zf-LITAF-like"/>
    <property type="match status" value="1"/>
</dbReference>
<feature type="transmembrane region" description="Helical" evidence="2">
    <location>
        <begin position="100"/>
        <end position="124"/>
    </location>
</feature>
<organism evidence="4 5">
    <name type="scientific">Meganyctiphanes norvegica</name>
    <name type="common">Northern krill</name>
    <name type="synonym">Thysanopoda norvegica</name>
    <dbReference type="NCBI Taxonomy" id="48144"/>
    <lineage>
        <taxon>Eukaryota</taxon>
        <taxon>Metazoa</taxon>
        <taxon>Ecdysozoa</taxon>
        <taxon>Arthropoda</taxon>
        <taxon>Crustacea</taxon>
        <taxon>Multicrustacea</taxon>
        <taxon>Malacostraca</taxon>
        <taxon>Eumalacostraca</taxon>
        <taxon>Eucarida</taxon>
        <taxon>Euphausiacea</taxon>
        <taxon>Euphausiidae</taxon>
        <taxon>Meganyctiphanes</taxon>
    </lineage>
</organism>
<feature type="compositionally biased region" description="Polar residues" evidence="1">
    <location>
        <begin position="20"/>
        <end position="37"/>
    </location>
</feature>
<reference evidence="4 5" key="1">
    <citation type="submission" date="2024-05" db="EMBL/GenBank/DDBJ databases">
        <authorList>
            <person name="Wallberg A."/>
        </authorList>
    </citation>
    <scope>NUCLEOTIDE SEQUENCE [LARGE SCALE GENOMIC DNA]</scope>
</reference>
<evidence type="ECO:0000313" key="4">
    <source>
        <dbReference type="EMBL" id="CAL4068280.1"/>
    </source>
</evidence>
<feature type="region of interest" description="Disordered" evidence="1">
    <location>
        <begin position="1"/>
        <end position="45"/>
    </location>
</feature>
<dbReference type="PROSITE" id="PS51837">
    <property type="entry name" value="LITAF"/>
    <property type="match status" value="1"/>
</dbReference>
<dbReference type="Proteomes" id="UP001497623">
    <property type="component" value="Unassembled WGS sequence"/>
</dbReference>